<gene>
    <name evidence="10" type="ORF">AAJ76_1500013117</name>
</gene>
<evidence type="ECO:0000256" key="5">
    <source>
        <dbReference type="ARBA" id="ARBA00022989"/>
    </source>
</evidence>
<dbReference type="PANTHER" id="PTHR13466">
    <property type="entry name" value="TEX2 PROTEIN-RELATED"/>
    <property type="match status" value="1"/>
</dbReference>
<comment type="caution">
    <text evidence="10">The sequence shown here is derived from an EMBL/GenBank/DDBJ whole genome shotgun (WGS) entry which is preliminary data.</text>
</comment>
<dbReference type="GO" id="GO:0015914">
    <property type="term" value="P:phospholipid transport"/>
    <property type="evidence" value="ECO:0007669"/>
    <property type="project" value="TreeGrafter"/>
</dbReference>
<dbReference type="Proteomes" id="UP000034350">
    <property type="component" value="Unassembled WGS sequence"/>
</dbReference>
<protein>
    <recommendedName>
        <fullName evidence="9">SMP-LTD domain-containing protein</fullName>
    </recommendedName>
</protein>
<dbReference type="GO" id="GO:0005789">
    <property type="term" value="C:endoplasmic reticulum membrane"/>
    <property type="evidence" value="ECO:0007669"/>
    <property type="project" value="UniProtKB-SubCell"/>
</dbReference>
<dbReference type="OrthoDB" id="2195965at2759"/>
<keyword evidence="4" id="KW-0256">Endoplasmic reticulum</keyword>
<dbReference type="VEuPathDB" id="MicrosporidiaDB:AAJ76_1500013117"/>
<evidence type="ECO:0000259" key="9">
    <source>
        <dbReference type="PROSITE" id="PS51847"/>
    </source>
</evidence>
<evidence type="ECO:0000256" key="4">
    <source>
        <dbReference type="ARBA" id="ARBA00022824"/>
    </source>
</evidence>
<dbReference type="VEuPathDB" id="MicrosporidiaDB:NCER_100464"/>
<evidence type="ECO:0000256" key="2">
    <source>
        <dbReference type="ARBA" id="ARBA00022448"/>
    </source>
</evidence>
<reference evidence="10 11" key="1">
    <citation type="journal article" date="2015" name="Environ. Microbiol.">
        <title>Genome analyses suggest the presence of polyploidy and recent human-driven expansions in eight global populations of the honeybee pathogen Nosema ceranae.</title>
        <authorList>
            <person name="Pelin A."/>
            <person name="Selman M."/>
            <person name="Aris-Brosou S."/>
            <person name="Farinelli L."/>
            <person name="Corradi N."/>
        </authorList>
    </citation>
    <scope>NUCLEOTIDE SEQUENCE [LARGE SCALE GENOMIC DNA]</scope>
    <source>
        <strain evidence="10 11">PA08 1199</strain>
    </source>
</reference>
<dbReference type="AlphaFoldDB" id="A0A0F9WRX8"/>
<keyword evidence="7" id="KW-0446">Lipid-binding</keyword>
<keyword evidence="3" id="KW-0812">Transmembrane</keyword>
<dbReference type="GO" id="GO:1990456">
    <property type="term" value="P:mitochondrion-endoplasmic reticulum membrane tethering"/>
    <property type="evidence" value="ECO:0007669"/>
    <property type="project" value="TreeGrafter"/>
</dbReference>
<keyword evidence="8" id="KW-0472">Membrane</keyword>
<dbReference type="GeneID" id="36318986"/>
<keyword evidence="5" id="KW-1133">Transmembrane helix</keyword>
<sequence length="932" mass="108778">MIQFVIGIIVGLILLPILLIFYPSRAVKRNKLIEYNLKTSSKKELTTIQAKNILKSLHQCTDLYWLNVLINRFWFELADSNAQAYRIKQRIKRLLDDIPGTGIIQSLDVVDIDIGNTGPIIKSIRIIDASERQHLGDAVDKNNFIFCKNLYKKFIKTDGLLDFDKIHNEVFKNVHAVISIEYKGSIKISLKIGLPKKFILNTEVNITRLEGNVLMRLPSLSYNTRLEYSFLTNPDLEVNIDGGVSKGEGNEYFKRTISNLLRRTFKFSVLQSFVYPSFNTIYLPLISADFKDLRHLIHKITPTTPVNQISIRESLEMFLALDYKIIKVVNDVTFRTNNMILNDKEKIYCAHFLIPECALNSSHFSSSNNYIYENLTIKESKIMNQIYDLSILNNVILSFKELNTIHNFNSAISLVELVFLDKKLEFIRIVYNNKIFFQRNDEKNPDFLIFYIENNTLYVYSFITSNIIKMTQSRIFKLKSKLEMKHYKEFSVNKLFRYSKNALNFWKPYVAPREKQDYVTDVKNIVNITSKHNVSSHFSDIDSFISVHIPKFFYKFEVSSDVIFSILNQDSVRLKFISEHTQIYRQISENDLYRSIAIESKNKEIKDFILHTHKKDNLICDVINNKKIVYEVKNDFQSEYVNINNIHNHNQKSMYSLPSNTEIDLHKKTQITFLNLNALSKLNTDCEIKDPINSVFTINRLPNAITLLNIYVEDEAFYSNINPLYESIYTRITHQKIFNFSQKSDFETLYIEKELRKDFFGDLGGVYIEFKTSKSDDFKFTLFSTVDKKDILKINKIITSKPVKIIIPIFHEDILLLKLVPKFNKNKTIDIKIVNLPKLYHRESLIDCNIGLTYKGHFTFPIVGSPSYIIFWEKEQDEHIKGFIESPFTKVPIKGNGTMRTDQMNYSIVYKNNGAKCREISIYMGVTLKNSN</sequence>
<evidence type="ECO:0000256" key="6">
    <source>
        <dbReference type="ARBA" id="ARBA00023055"/>
    </source>
</evidence>
<keyword evidence="11" id="KW-1185">Reference proteome</keyword>
<evidence type="ECO:0000256" key="8">
    <source>
        <dbReference type="ARBA" id="ARBA00023136"/>
    </source>
</evidence>
<dbReference type="VEuPathDB" id="MicrosporidiaDB:G9O61_00g012620"/>
<keyword evidence="6" id="KW-0445">Lipid transport</keyword>
<feature type="domain" description="SMP-LTD" evidence="9">
    <location>
        <begin position="59"/>
        <end position="284"/>
    </location>
</feature>
<keyword evidence="2" id="KW-0813">Transport</keyword>
<organism evidence="10 11">
    <name type="scientific">Vairimorpha ceranae</name>
    <dbReference type="NCBI Taxonomy" id="40302"/>
    <lineage>
        <taxon>Eukaryota</taxon>
        <taxon>Fungi</taxon>
        <taxon>Fungi incertae sedis</taxon>
        <taxon>Microsporidia</taxon>
        <taxon>Nosematidae</taxon>
        <taxon>Vairimorpha</taxon>
    </lineage>
</organism>
<evidence type="ECO:0000256" key="1">
    <source>
        <dbReference type="ARBA" id="ARBA00004586"/>
    </source>
</evidence>
<dbReference type="GO" id="GO:0032865">
    <property type="term" value="C:ERMES complex"/>
    <property type="evidence" value="ECO:0007669"/>
    <property type="project" value="TreeGrafter"/>
</dbReference>
<evidence type="ECO:0000313" key="11">
    <source>
        <dbReference type="Proteomes" id="UP000034350"/>
    </source>
</evidence>
<evidence type="ECO:0000313" key="10">
    <source>
        <dbReference type="EMBL" id="KKO75643.1"/>
    </source>
</evidence>
<name>A0A0F9WRX8_9MICR</name>
<accession>A0A0F9WRX8</accession>
<proteinExistence type="predicted"/>
<dbReference type="GO" id="GO:0008289">
    <property type="term" value="F:lipid binding"/>
    <property type="evidence" value="ECO:0007669"/>
    <property type="project" value="UniProtKB-KW"/>
</dbReference>
<dbReference type="PROSITE" id="PS51847">
    <property type="entry name" value="SMP"/>
    <property type="match status" value="1"/>
</dbReference>
<dbReference type="EMBL" id="JPQZ01000015">
    <property type="protein sequence ID" value="KKO75643.1"/>
    <property type="molecule type" value="Genomic_DNA"/>
</dbReference>
<evidence type="ECO:0000256" key="3">
    <source>
        <dbReference type="ARBA" id="ARBA00022692"/>
    </source>
</evidence>
<dbReference type="PANTHER" id="PTHR13466:SF0">
    <property type="entry name" value="SMP-LTD DOMAIN-CONTAINING PROTEIN"/>
    <property type="match status" value="1"/>
</dbReference>
<evidence type="ECO:0000256" key="7">
    <source>
        <dbReference type="ARBA" id="ARBA00023121"/>
    </source>
</evidence>
<dbReference type="InterPro" id="IPR031468">
    <property type="entry name" value="SMP_LBD"/>
</dbReference>
<dbReference type="RefSeq" id="XP_024331385.1">
    <property type="nucleotide sequence ID" value="XM_024474079.1"/>
</dbReference>
<comment type="subcellular location">
    <subcellularLocation>
        <location evidence="1">Endoplasmic reticulum membrane</location>
    </subcellularLocation>
</comment>